<evidence type="ECO:0000313" key="8">
    <source>
        <dbReference type="Proteomes" id="UP001316184"/>
    </source>
</evidence>
<reference evidence="7 8" key="1">
    <citation type="submission" date="2022-08" db="EMBL/GenBank/DDBJ databases">
        <title>novel species in genus Aeromicrobium.</title>
        <authorList>
            <person name="Ye L."/>
        </authorList>
    </citation>
    <scope>NUCLEOTIDE SEQUENCE [LARGE SCALE GENOMIC DNA]</scope>
    <source>
        <strain evidence="8">zg-Y1379</strain>
    </source>
</reference>
<evidence type="ECO:0000256" key="4">
    <source>
        <dbReference type="ARBA" id="ARBA00023163"/>
    </source>
</evidence>
<dbReference type="SUPFAM" id="SSF88946">
    <property type="entry name" value="Sigma2 domain of RNA polymerase sigma factors"/>
    <property type="match status" value="1"/>
</dbReference>
<dbReference type="PANTHER" id="PTHR43133:SF25">
    <property type="entry name" value="RNA POLYMERASE SIGMA FACTOR RFAY-RELATED"/>
    <property type="match status" value="1"/>
</dbReference>
<name>A0ABY5M6E5_9ACTN</name>
<organism evidence="7 8">
    <name type="scientific">Aeromicrobium wangtongii</name>
    <dbReference type="NCBI Taxonomy" id="2969247"/>
    <lineage>
        <taxon>Bacteria</taxon>
        <taxon>Bacillati</taxon>
        <taxon>Actinomycetota</taxon>
        <taxon>Actinomycetes</taxon>
        <taxon>Propionibacteriales</taxon>
        <taxon>Nocardioidaceae</taxon>
        <taxon>Aeromicrobium</taxon>
    </lineage>
</organism>
<evidence type="ECO:0000256" key="2">
    <source>
        <dbReference type="ARBA" id="ARBA00023015"/>
    </source>
</evidence>
<comment type="similarity">
    <text evidence="1">Belongs to the sigma-70 factor family. ECF subfamily.</text>
</comment>
<dbReference type="InterPro" id="IPR039425">
    <property type="entry name" value="RNA_pol_sigma-70-like"/>
</dbReference>
<sequence length="178" mass="19854">MTSDGELIALVAAGSTEAFDLLYSTHVATVGRYAWGVSSSRQSAQELVQDTFLTLWHNAGRITLMTDSALPWLLATCKNHSRNLGRAESRHSRLISTLTQRRRLAESMAEEPDAPMRWIHDAIDRLPRHEAMVVHLCLVEDMAYKDAATVLGLSDTAVAKRLQRARTKLRKDLANEDA</sequence>
<evidence type="ECO:0000313" key="7">
    <source>
        <dbReference type="EMBL" id="UUP12268.1"/>
    </source>
</evidence>
<keyword evidence="8" id="KW-1185">Reference proteome</keyword>
<dbReference type="InterPro" id="IPR036388">
    <property type="entry name" value="WH-like_DNA-bd_sf"/>
</dbReference>
<protein>
    <submittedName>
        <fullName evidence="7">Sigma-70 family RNA polymerase sigma factor</fullName>
    </submittedName>
</protein>
<dbReference type="Pfam" id="PF08281">
    <property type="entry name" value="Sigma70_r4_2"/>
    <property type="match status" value="1"/>
</dbReference>
<gene>
    <name evidence="7" type="ORF">NQV15_10390</name>
</gene>
<dbReference type="InterPro" id="IPR014284">
    <property type="entry name" value="RNA_pol_sigma-70_dom"/>
</dbReference>
<dbReference type="Proteomes" id="UP001316184">
    <property type="component" value="Chromosome"/>
</dbReference>
<keyword evidence="4" id="KW-0804">Transcription</keyword>
<keyword evidence="2" id="KW-0805">Transcription regulation</keyword>
<evidence type="ECO:0000256" key="3">
    <source>
        <dbReference type="ARBA" id="ARBA00023082"/>
    </source>
</evidence>
<dbReference type="NCBIfam" id="TIGR02937">
    <property type="entry name" value="sigma70-ECF"/>
    <property type="match status" value="1"/>
</dbReference>
<dbReference type="PANTHER" id="PTHR43133">
    <property type="entry name" value="RNA POLYMERASE ECF-TYPE SIGMA FACTO"/>
    <property type="match status" value="1"/>
</dbReference>
<evidence type="ECO:0000259" key="6">
    <source>
        <dbReference type="Pfam" id="PF08281"/>
    </source>
</evidence>
<dbReference type="InterPro" id="IPR007627">
    <property type="entry name" value="RNA_pol_sigma70_r2"/>
</dbReference>
<evidence type="ECO:0000259" key="5">
    <source>
        <dbReference type="Pfam" id="PF04542"/>
    </source>
</evidence>
<dbReference type="Gene3D" id="1.10.10.10">
    <property type="entry name" value="Winged helix-like DNA-binding domain superfamily/Winged helix DNA-binding domain"/>
    <property type="match status" value="1"/>
</dbReference>
<dbReference type="EMBL" id="CP102173">
    <property type="protein sequence ID" value="UUP12268.1"/>
    <property type="molecule type" value="Genomic_DNA"/>
</dbReference>
<dbReference type="InterPro" id="IPR013324">
    <property type="entry name" value="RNA_pol_sigma_r3/r4-like"/>
</dbReference>
<dbReference type="InterPro" id="IPR013325">
    <property type="entry name" value="RNA_pol_sigma_r2"/>
</dbReference>
<dbReference type="RefSeq" id="WP_232399753.1">
    <property type="nucleotide sequence ID" value="NZ_CP102173.1"/>
</dbReference>
<feature type="domain" description="RNA polymerase sigma-70 region 2" evidence="5">
    <location>
        <begin position="22"/>
        <end position="90"/>
    </location>
</feature>
<dbReference type="Gene3D" id="1.10.1740.10">
    <property type="match status" value="1"/>
</dbReference>
<proteinExistence type="inferred from homology"/>
<accession>A0ABY5M6E5</accession>
<dbReference type="InterPro" id="IPR013249">
    <property type="entry name" value="RNA_pol_sigma70_r4_t2"/>
</dbReference>
<dbReference type="SUPFAM" id="SSF88659">
    <property type="entry name" value="Sigma3 and sigma4 domains of RNA polymerase sigma factors"/>
    <property type="match status" value="1"/>
</dbReference>
<dbReference type="Pfam" id="PF04542">
    <property type="entry name" value="Sigma70_r2"/>
    <property type="match status" value="1"/>
</dbReference>
<keyword evidence="3" id="KW-0731">Sigma factor</keyword>
<evidence type="ECO:0000256" key="1">
    <source>
        <dbReference type="ARBA" id="ARBA00010641"/>
    </source>
</evidence>
<dbReference type="CDD" id="cd06171">
    <property type="entry name" value="Sigma70_r4"/>
    <property type="match status" value="1"/>
</dbReference>
<feature type="domain" description="RNA polymerase sigma factor 70 region 4 type 2" evidence="6">
    <location>
        <begin position="117"/>
        <end position="169"/>
    </location>
</feature>